<dbReference type="InterPro" id="IPR009003">
    <property type="entry name" value="Peptidase_S1_PA"/>
</dbReference>
<keyword evidence="3" id="KW-0808">Transferase</keyword>
<feature type="domain" description="Protein kinase" evidence="10">
    <location>
        <begin position="764"/>
        <end position="1035"/>
    </location>
</feature>
<dbReference type="EC" id="2.7.11.1" evidence="1"/>
<dbReference type="Proteomes" id="UP000198609">
    <property type="component" value="Unassembled WGS sequence"/>
</dbReference>
<dbReference type="SUPFAM" id="SSF48452">
    <property type="entry name" value="TPR-like"/>
    <property type="match status" value="1"/>
</dbReference>
<dbReference type="InterPro" id="IPR011990">
    <property type="entry name" value="TPR-like_helical_dom_sf"/>
</dbReference>
<dbReference type="Pfam" id="PF00069">
    <property type="entry name" value="Pkinase"/>
    <property type="match status" value="1"/>
</dbReference>
<dbReference type="Gene3D" id="1.25.40.10">
    <property type="entry name" value="Tetratricopeptide repeat domain"/>
    <property type="match status" value="1"/>
</dbReference>
<dbReference type="CDD" id="cd14014">
    <property type="entry name" value="STKc_PknB_like"/>
    <property type="match status" value="1"/>
</dbReference>
<dbReference type="Gene3D" id="3.30.200.20">
    <property type="entry name" value="Phosphorylase Kinase, domain 1"/>
    <property type="match status" value="1"/>
</dbReference>
<dbReference type="SMART" id="SM00220">
    <property type="entry name" value="S_TKc"/>
    <property type="match status" value="1"/>
</dbReference>
<keyword evidence="12" id="KW-1185">Reference proteome</keyword>
<protein>
    <recommendedName>
        <fullName evidence="1">non-specific serine/threonine protein kinase</fullName>
        <ecNumber evidence="1">2.7.11.1</ecNumber>
    </recommendedName>
</protein>
<evidence type="ECO:0000256" key="4">
    <source>
        <dbReference type="ARBA" id="ARBA00022741"/>
    </source>
</evidence>
<dbReference type="PROSITE" id="PS50011">
    <property type="entry name" value="PROTEIN_KINASE_DOM"/>
    <property type="match status" value="1"/>
</dbReference>
<keyword evidence="2 11" id="KW-0723">Serine/threonine-protein kinase</keyword>
<proteinExistence type="predicted"/>
<dbReference type="SUPFAM" id="SSF50494">
    <property type="entry name" value="Trypsin-like serine proteases"/>
    <property type="match status" value="1"/>
</dbReference>
<feature type="compositionally biased region" description="Low complexity" evidence="9">
    <location>
        <begin position="603"/>
        <end position="617"/>
    </location>
</feature>
<feature type="compositionally biased region" description="Basic and acidic residues" evidence="9">
    <location>
        <begin position="562"/>
        <end position="577"/>
    </location>
</feature>
<keyword evidence="4" id="KW-0547">Nucleotide-binding</keyword>
<evidence type="ECO:0000313" key="11">
    <source>
        <dbReference type="EMBL" id="SEC45134.1"/>
    </source>
</evidence>
<evidence type="ECO:0000313" key="12">
    <source>
        <dbReference type="Proteomes" id="UP000198609"/>
    </source>
</evidence>
<feature type="compositionally biased region" description="Low complexity" evidence="9">
    <location>
        <begin position="658"/>
        <end position="669"/>
    </location>
</feature>
<organism evidence="11 12">
    <name type="scientific">Streptomyces melanosporofaciens</name>
    <dbReference type="NCBI Taxonomy" id="67327"/>
    <lineage>
        <taxon>Bacteria</taxon>
        <taxon>Bacillati</taxon>
        <taxon>Actinomycetota</taxon>
        <taxon>Actinomycetes</taxon>
        <taxon>Kitasatosporales</taxon>
        <taxon>Streptomycetaceae</taxon>
        <taxon>Streptomyces</taxon>
        <taxon>Streptomyces violaceusniger group</taxon>
    </lineage>
</organism>
<reference evidence="12" key="1">
    <citation type="submission" date="2016-10" db="EMBL/GenBank/DDBJ databases">
        <authorList>
            <person name="Varghese N."/>
            <person name="Submissions S."/>
        </authorList>
    </citation>
    <scope>NUCLEOTIDE SEQUENCE [LARGE SCALE GENOMIC DNA]</scope>
    <source>
        <strain evidence="12">DSM 40318</strain>
    </source>
</reference>
<feature type="region of interest" description="Disordered" evidence="9">
    <location>
        <begin position="559"/>
        <end position="677"/>
    </location>
</feature>
<dbReference type="PANTHER" id="PTHR24363:SF0">
    <property type="entry name" value="SERINE_THREONINE KINASE LIKE DOMAIN CONTAINING 1"/>
    <property type="match status" value="1"/>
</dbReference>
<sequence length="1411" mass="153698">MGITADETSSGGTWRVRIRSSAGGVLGAGILLGSETVLTCAHVIPDDGLPVPATEVLVDLVEVPDAAPVPARVADGCWVPQRSDGCGDVALLRLSRPQPAEHAAPLYRLPPVLGRPVWMGGFPKGLDNGHYLRAKTAGRVGPRAEWVGLDPKSPRDVVRKGFSGAGVEDEATRHVIGMVVSRYDDPVGVPSAKRLSVSYMIPVETIVRHLPVVHRWLRGDPGVDRPLVSQLTTGVQDIGFAQRLAVWLRREPLTGRPDIADVETVVIEDDDHARYEALSRAITLADRELSGGGPDEAVSAAPHGTVPPLGSVDLAIDVTGRTDTEVALRVADRMDLRSPGDTSPLSRVRANAVPLTIVAVGVDRARDPEALVGFMKLLADRGGRLMLVFRDPHSRGLRLAERLFRPEAARIDGWLDELAGRVALAADREHEAAERGARRSSLSDAEDATALRINLTRLRSDPELRSHRIVAKLAAFEHTVRTVAERAEETLRVIEAQQPAVQELKWQLVSYTAMLGSKAESERAELIPLHRAAVRLLAAVPCDLPEARRAVDRFVAAVHTPPEGRRHDGRQSSERRSCGPQSYGRQSSGQRWPGQRSSALQSPGLPRRGPGPDQRPGFCTECGRRALPTAPEPTPLPAQARTSPPTQARTLPPTRPGEALTSESTATTARARRRDVARKFTVRPAGEDPLALPRVELPSLRDLVMDDPHPPSRGQTCGWEGCEEIVGAPYGGQPALSRGYCPRCRHPFDFAPRLSPGNLLGDQYRVIGCVGYGGLGWVYLAEDTQLDDQPVAIKGLINNEDEAALRTAVEERRYLTMLDHPGIVRIINYVTQPDPRDGALAGYIVMEFVGGMTLAQIKDHIADAVRPYDGPRLYEHILAYGCLVLRAVGYLHGEKLLYCDLKPSNVMHYEDRVKVIDLGAVRRVGQRDGGPPVITEAFAAPEVLTRGASALTERHDLFGVGRTLEELSDKATRQAQRPPGLGAESYRRVLARATAADPERRFGSAAEMSEQLWGVLREIHSLRLRREQPQPSTLFAPTSALLDSSLGRIPDLERWLDGEPRPLLASGLPRPEQVPSGLPVPFPDAADPGAALLGVPTDSGPRRLIEQLHAFPRPSAEIRLRTCRAYLELGEREAAAQELAIAVELIGSAAPYDWRLSWHRALLRLADGAVADARREFDEVYSALPGEYAPKLALGYCAEHLGDHEAAKRFYEAVWQRNRSQGSAAFGLARLRLAAGDRGGAVDILGGVPKVSRHYDAARIAIVRVLSGRLGHPDALPTAEDLAEVRTRLPRLYLDEGRESGPARDRLTAESLEVTLDWAERQSGAGERRGEPAGRARSRRWVRRGRAAAAAEALRRGTEPPSLVYGEWEDESALRAELELTLRRLARQADSPEALGALIDHANAIRPVTRV</sequence>
<evidence type="ECO:0000256" key="7">
    <source>
        <dbReference type="ARBA" id="ARBA00047899"/>
    </source>
</evidence>
<dbReference type="Pfam" id="PF13365">
    <property type="entry name" value="Trypsin_2"/>
    <property type="match status" value="1"/>
</dbReference>
<accession>A0A1H4SMA4</accession>
<comment type="catalytic activity">
    <reaction evidence="7">
        <text>L-threonyl-[protein] + ATP = O-phospho-L-threonyl-[protein] + ADP + H(+)</text>
        <dbReference type="Rhea" id="RHEA:46608"/>
        <dbReference type="Rhea" id="RHEA-COMP:11060"/>
        <dbReference type="Rhea" id="RHEA-COMP:11605"/>
        <dbReference type="ChEBI" id="CHEBI:15378"/>
        <dbReference type="ChEBI" id="CHEBI:30013"/>
        <dbReference type="ChEBI" id="CHEBI:30616"/>
        <dbReference type="ChEBI" id="CHEBI:61977"/>
        <dbReference type="ChEBI" id="CHEBI:456216"/>
        <dbReference type="EC" id="2.7.11.1"/>
    </reaction>
</comment>
<dbReference type="Pfam" id="PF16918">
    <property type="entry name" value="PknG_TPR"/>
    <property type="match status" value="2"/>
</dbReference>
<dbReference type="GO" id="GO:0004674">
    <property type="term" value="F:protein serine/threonine kinase activity"/>
    <property type="evidence" value="ECO:0007669"/>
    <property type="project" value="UniProtKB-KW"/>
</dbReference>
<dbReference type="InterPro" id="IPR011009">
    <property type="entry name" value="Kinase-like_dom_sf"/>
</dbReference>
<dbReference type="SUPFAM" id="SSF56112">
    <property type="entry name" value="Protein kinase-like (PK-like)"/>
    <property type="match status" value="1"/>
</dbReference>
<name>A0A1H4SMA4_STRMJ</name>
<evidence type="ECO:0000256" key="5">
    <source>
        <dbReference type="ARBA" id="ARBA00022777"/>
    </source>
</evidence>
<evidence type="ECO:0000259" key="10">
    <source>
        <dbReference type="PROSITE" id="PS50011"/>
    </source>
</evidence>
<dbReference type="InterPro" id="IPR031636">
    <property type="entry name" value="PknG_TPR"/>
</dbReference>
<evidence type="ECO:0000256" key="9">
    <source>
        <dbReference type="SAM" id="MobiDB-lite"/>
    </source>
</evidence>
<dbReference type="GO" id="GO:0005524">
    <property type="term" value="F:ATP binding"/>
    <property type="evidence" value="ECO:0007669"/>
    <property type="project" value="UniProtKB-KW"/>
</dbReference>
<comment type="catalytic activity">
    <reaction evidence="8">
        <text>L-seryl-[protein] + ATP = O-phospho-L-seryl-[protein] + ADP + H(+)</text>
        <dbReference type="Rhea" id="RHEA:17989"/>
        <dbReference type="Rhea" id="RHEA-COMP:9863"/>
        <dbReference type="Rhea" id="RHEA-COMP:11604"/>
        <dbReference type="ChEBI" id="CHEBI:15378"/>
        <dbReference type="ChEBI" id="CHEBI:29999"/>
        <dbReference type="ChEBI" id="CHEBI:30616"/>
        <dbReference type="ChEBI" id="CHEBI:83421"/>
        <dbReference type="ChEBI" id="CHEBI:456216"/>
        <dbReference type="EC" id="2.7.11.1"/>
    </reaction>
</comment>
<evidence type="ECO:0000256" key="6">
    <source>
        <dbReference type="ARBA" id="ARBA00022840"/>
    </source>
</evidence>
<evidence type="ECO:0000256" key="8">
    <source>
        <dbReference type="ARBA" id="ARBA00048679"/>
    </source>
</evidence>
<evidence type="ECO:0000256" key="2">
    <source>
        <dbReference type="ARBA" id="ARBA00022527"/>
    </source>
</evidence>
<keyword evidence="6" id="KW-0067">ATP-binding</keyword>
<evidence type="ECO:0000256" key="3">
    <source>
        <dbReference type="ARBA" id="ARBA00022679"/>
    </source>
</evidence>
<dbReference type="InterPro" id="IPR000719">
    <property type="entry name" value="Prot_kinase_dom"/>
</dbReference>
<gene>
    <name evidence="11" type="ORF">SAMN04490356_4202</name>
</gene>
<dbReference type="EMBL" id="FNST01000002">
    <property type="protein sequence ID" value="SEC45134.1"/>
    <property type="molecule type" value="Genomic_DNA"/>
</dbReference>
<feature type="compositionally biased region" description="Polar residues" evidence="9">
    <location>
        <begin position="579"/>
        <end position="601"/>
    </location>
</feature>
<dbReference type="PANTHER" id="PTHR24363">
    <property type="entry name" value="SERINE/THREONINE PROTEIN KINASE"/>
    <property type="match status" value="1"/>
</dbReference>
<keyword evidence="5 11" id="KW-0418">Kinase</keyword>
<evidence type="ECO:0000256" key="1">
    <source>
        <dbReference type="ARBA" id="ARBA00012513"/>
    </source>
</evidence>
<dbReference type="Gene3D" id="1.10.510.10">
    <property type="entry name" value="Transferase(Phosphotransferase) domain 1"/>
    <property type="match status" value="1"/>
</dbReference>